<name>A0A843W0B9_COLES</name>
<evidence type="ECO:0000256" key="1">
    <source>
        <dbReference type="SAM" id="MobiDB-lite"/>
    </source>
</evidence>
<evidence type="ECO:0000313" key="2">
    <source>
        <dbReference type="EMBL" id="MQL96779.1"/>
    </source>
</evidence>
<accession>A0A843W0B9</accession>
<proteinExistence type="predicted"/>
<evidence type="ECO:0000313" key="3">
    <source>
        <dbReference type="Proteomes" id="UP000652761"/>
    </source>
</evidence>
<protein>
    <submittedName>
        <fullName evidence="2">Uncharacterized protein</fullName>
    </submittedName>
</protein>
<comment type="caution">
    <text evidence="2">The sequence shown here is derived from an EMBL/GenBank/DDBJ whole genome shotgun (WGS) entry which is preliminary data.</text>
</comment>
<sequence>MNLMYHIIMKSMFQNRKMTVSCLNLQAKVVSNHQEEILFLRALIGRCAITANKMLKDIIHPGRSEGQNSTRQHSNIPEIREIENSDPEHEN</sequence>
<organism evidence="2 3">
    <name type="scientific">Colocasia esculenta</name>
    <name type="common">Wild taro</name>
    <name type="synonym">Arum esculentum</name>
    <dbReference type="NCBI Taxonomy" id="4460"/>
    <lineage>
        <taxon>Eukaryota</taxon>
        <taxon>Viridiplantae</taxon>
        <taxon>Streptophyta</taxon>
        <taxon>Embryophyta</taxon>
        <taxon>Tracheophyta</taxon>
        <taxon>Spermatophyta</taxon>
        <taxon>Magnoliopsida</taxon>
        <taxon>Liliopsida</taxon>
        <taxon>Araceae</taxon>
        <taxon>Aroideae</taxon>
        <taxon>Colocasieae</taxon>
        <taxon>Colocasia</taxon>
    </lineage>
</organism>
<gene>
    <name evidence="2" type="ORF">Taro_029451</name>
</gene>
<keyword evidence="3" id="KW-1185">Reference proteome</keyword>
<feature type="compositionally biased region" description="Basic and acidic residues" evidence="1">
    <location>
        <begin position="78"/>
        <end position="91"/>
    </location>
</feature>
<dbReference type="Proteomes" id="UP000652761">
    <property type="component" value="Unassembled WGS sequence"/>
</dbReference>
<dbReference type="EMBL" id="NMUH01001957">
    <property type="protein sequence ID" value="MQL96779.1"/>
    <property type="molecule type" value="Genomic_DNA"/>
</dbReference>
<dbReference type="AlphaFoldDB" id="A0A843W0B9"/>
<feature type="region of interest" description="Disordered" evidence="1">
    <location>
        <begin position="60"/>
        <end position="91"/>
    </location>
</feature>
<feature type="compositionally biased region" description="Polar residues" evidence="1">
    <location>
        <begin position="65"/>
        <end position="75"/>
    </location>
</feature>
<reference evidence="2" key="1">
    <citation type="submission" date="2017-07" db="EMBL/GenBank/DDBJ databases">
        <title>Taro Niue Genome Assembly and Annotation.</title>
        <authorList>
            <person name="Atibalentja N."/>
            <person name="Keating K."/>
            <person name="Fields C.J."/>
        </authorList>
    </citation>
    <scope>NUCLEOTIDE SEQUENCE</scope>
    <source>
        <strain evidence="2">Niue_2</strain>
        <tissue evidence="2">Leaf</tissue>
    </source>
</reference>